<gene>
    <name evidence="12" type="ORF">GSUB_04625</name>
</gene>
<feature type="active site" description="Proton acceptor" evidence="10">
    <location>
        <position position="71"/>
    </location>
</feature>
<comment type="similarity">
    <text evidence="1 10 11">Belongs to the HAM1 NTPase family.</text>
</comment>
<evidence type="ECO:0000313" key="12">
    <source>
        <dbReference type="EMBL" id="AJF05986.1"/>
    </source>
</evidence>
<evidence type="ECO:0000256" key="9">
    <source>
        <dbReference type="ARBA" id="ARBA00052017"/>
    </source>
</evidence>
<sequence length="195" mass="20913">MTSTLVVATRNSGKLREIRHLLSDVGIEVVGLDAFETIGEIVEDGDSFAANARKKAQVVAQATGQPALADDSGLEVEALGGKPGIFSARFAGPDATDADNNSRLLEKLKTVAAPRRATFRCVMAHCIPSGECNLFEGRLDGLILEQGRGAGGFGYDPLFLVPEYGKTLAELAMETKNRLSHRGQALRKVVEFLRK</sequence>
<dbReference type="GO" id="GO:0009117">
    <property type="term" value="P:nucleotide metabolic process"/>
    <property type="evidence" value="ECO:0007669"/>
    <property type="project" value="UniProtKB-KW"/>
</dbReference>
<evidence type="ECO:0000256" key="4">
    <source>
        <dbReference type="ARBA" id="ARBA00022741"/>
    </source>
</evidence>
<dbReference type="OrthoDB" id="9807456at2"/>
<dbReference type="STRING" id="483547.GSUB_04625"/>
<feature type="binding site" evidence="10">
    <location>
        <position position="71"/>
    </location>
    <ligand>
        <name>Mg(2+)</name>
        <dbReference type="ChEBI" id="CHEBI:18420"/>
    </ligand>
</feature>
<dbReference type="FunFam" id="3.90.950.10:FF:000001">
    <property type="entry name" value="dITP/XTP pyrophosphatase"/>
    <property type="match status" value="1"/>
</dbReference>
<evidence type="ECO:0000256" key="8">
    <source>
        <dbReference type="ARBA" id="ARBA00051875"/>
    </source>
</evidence>
<dbReference type="KEGG" id="gsb:GSUB_04625"/>
<dbReference type="GO" id="GO:0036220">
    <property type="term" value="F:ITP diphosphatase activity"/>
    <property type="evidence" value="ECO:0007669"/>
    <property type="project" value="UniProtKB-UniRule"/>
</dbReference>
<feature type="binding site" evidence="10">
    <location>
        <position position="176"/>
    </location>
    <ligand>
        <name>substrate</name>
    </ligand>
</feature>
<keyword evidence="7 10" id="KW-0546">Nucleotide metabolism</keyword>
<dbReference type="GO" id="GO:0035870">
    <property type="term" value="F:dITP diphosphatase activity"/>
    <property type="evidence" value="ECO:0007669"/>
    <property type="project" value="UniProtKB-UniRule"/>
</dbReference>
<feature type="binding site" evidence="10">
    <location>
        <begin position="153"/>
        <end position="156"/>
    </location>
    <ligand>
        <name>substrate</name>
    </ligand>
</feature>
<dbReference type="Proteomes" id="UP000035036">
    <property type="component" value="Chromosome"/>
</dbReference>
<evidence type="ECO:0000256" key="7">
    <source>
        <dbReference type="ARBA" id="ARBA00023080"/>
    </source>
</evidence>
<dbReference type="PANTHER" id="PTHR11067:SF9">
    <property type="entry name" value="INOSINE TRIPHOSPHATE PYROPHOSPHATASE"/>
    <property type="match status" value="1"/>
</dbReference>
<protein>
    <recommendedName>
        <fullName evidence="10">dITP/XTP pyrophosphatase</fullName>
        <ecNumber evidence="10">3.6.1.66</ecNumber>
    </recommendedName>
    <alternativeName>
        <fullName evidence="10">Non-canonical purine NTP pyrophosphatase</fullName>
    </alternativeName>
    <alternativeName>
        <fullName evidence="10">Non-standard purine NTP pyrophosphatase</fullName>
    </alternativeName>
    <alternativeName>
        <fullName evidence="10">Nucleoside-triphosphate diphosphatase</fullName>
    </alternativeName>
    <alternativeName>
        <fullName evidence="10">Nucleoside-triphosphate pyrophosphatase</fullName>
        <shortName evidence="10">NTPase</shortName>
    </alternativeName>
</protein>
<dbReference type="Pfam" id="PF01725">
    <property type="entry name" value="Ham1p_like"/>
    <property type="match status" value="1"/>
</dbReference>
<evidence type="ECO:0000256" key="11">
    <source>
        <dbReference type="RuleBase" id="RU003781"/>
    </source>
</evidence>
<dbReference type="InterPro" id="IPR020922">
    <property type="entry name" value="dITP/XTP_pyrophosphatase"/>
</dbReference>
<evidence type="ECO:0000313" key="13">
    <source>
        <dbReference type="Proteomes" id="UP000035036"/>
    </source>
</evidence>
<dbReference type="PANTHER" id="PTHR11067">
    <property type="entry name" value="INOSINE TRIPHOSPHATE PYROPHOSPHATASE/HAM1 PROTEIN"/>
    <property type="match status" value="1"/>
</dbReference>
<dbReference type="NCBIfam" id="NF011397">
    <property type="entry name" value="PRK14822.1"/>
    <property type="match status" value="1"/>
</dbReference>
<evidence type="ECO:0000256" key="2">
    <source>
        <dbReference type="ARBA" id="ARBA00011738"/>
    </source>
</evidence>
<dbReference type="EC" id="3.6.1.66" evidence="10"/>
<dbReference type="GO" id="GO:0000166">
    <property type="term" value="F:nucleotide binding"/>
    <property type="evidence" value="ECO:0007669"/>
    <property type="project" value="UniProtKB-KW"/>
</dbReference>
<dbReference type="GO" id="GO:0005829">
    <property type="term" value="C:cytosol"/>
    <property type="evidence" value="ECO:0007669"/>
    <property type="project" value="TreeGrafter"/>
</dbReference>
<dbReference type="Gene3D" id="3.90.950.10">
    <property type="match status" value="1"/>
</dbReference>
<dbReference type="GO" id="GO:0017111">
    <property type="term" value="F:ribonucleoside triphosphate phosphatase activity"/>
    <property type="evidence" value="ECO:0007669"/>
    <property type="project" value="InterPro"/>
</dbReference>
<reference evidence="12 13" key="1">
    <citation type="journal article" date="2015" name="Genome Announc.">
        <title>Genomes of Geoalkalibacter ferrihydriticus Z-0531T and Geoalkalibacter subterraneus Red1T, Two Haloalkaliphilic Metal-Reducing Deltaproteobacteria.</title>
        <authorList>
            <person name="Badalamenti J.P."/>
            <person name="Krajmalnik-Brown R."/>
            <person name="Torres C.I."/>
            <person name="Bond D.R."/>
        </authorList>
    </citation>
    <scope>NUCLEOTIDE SEQUENCE [LARGE SCALE GENOMIC DNA]</scope>
    <source>
        <strain evidence="12 13">Red1</strain>
    </source>
</reference>
<dbReference type="CDD" id="cd00515">
    <property type="entry name" value="HAM1"/>
    <property type="match status" value="1"/>
</dbReference>
<comment type="subunit">
    <text evidence="2 10">Homodimer.</text>
</comment>
<dbReference type="AlphaFoldDB" id="A0A0B5FQW8"/>
<dbReference type="HAMAP" id="MF_01405">
    <property type="entry name" value="Non_canon_purine_NTPase"/>
    <property type="match status" value="1"/>
</dbReference>
<feature type="binding site" evidence="10">
    <location>
        <begin position="181"/>
        <end position="182"/>
    </location>
    <ligand>
        <name>substrate</name>
    </ligand>
</feature>
<evidence type="ECO:0000256" key="1">
    <source>
        <dbReference type="ARBA" id="ARBA00008023"/>
    </source>
</evidence>
<dbReference type="GO" id="GO:0036222">
    <property type="term" value="F:XTP diphosphatase activity"/>
    <property type="evidence" value="ECO:0007669"/>
    <property type="project" value="UniProtKB-UniRule"/>
</dbReference>
<accession>A0A0B5FQW8</accession>
<keyword evidence="4 10" id="KW-0547">Nucleotide-binding</keyword>
<dbReference type="GO" id="GO:0046872">
    <property type="term" value="F:metal ion binding"/>
    <property type="evidence" value="ECO:0007669"/>
    <property type="project" value="UniProtKB-KW"/>
</dbReference>
<feature type="binding site" evidence="10">
    <location>
        <begin position="9"/>
        <end position="14"/>
    </location>
    <ligand>
        <name>substrate</name>
    </ligand>
</feature>
<comment type="catalytic activity">
    <reaction evidence="8 10">
        <text>dITP + H2O = dIMP + diphosphate + H(+)</text>
        <dbReference type="Rhea" id="RHEA:28342"/>
        <dbReference type="ChEBI" id="CHEBI:15377"/>
        <dbReference type="ChEBI" id="CHEBI:15378"/>
        <dbReference type="ChEBI" id="CHEBI:33019"/>
        <dbReference type="ChEBI" id="CHEBI:61194"/>
        <dbReference type="ChEBI" id="CHEBI:61382"/>
        <dbReference type="EC" id="3.6.1.66"/>
    </reaction>
</comment>
<dbReference type="EMBL" id="CP010311">
    <property type="protein sequence ID" value="AJF05986.1"/>
    <property type="molecule type" value="Genomic_DNA"/>
</dbReference>
<dbReference type="HOGENOM" id="CLU_082080_0_2_7"/>
<keyword evidence="3 10" id="KW-0479">Metal-binding</keyword>
<keyword evidence="5 10" id="KW-0378">Hydrolase</keyword>
<comment type="cofactor">
    <cofactor evidence="10">
        <name>Mg(2+)</name>
        <dbReference type="ChEBI" id="CHEBI:18420"/>
    </cofactor>
    <text evidence="10">Binds 1 Mg(2+) ion per subunit.</text>
</comment>
<feature type="binding site" evidence="10">
    <location>
        <position position="72"/>
    </location>
    <ligand>
        <name>substrate</name>
    </ligand>
</feature>
<dbReference type="SUPFAM" id="SSF52972">
    <property type="entry name" value="ITPase-like"/>
    <property type="match status" value="1"/>
</dbReference>
<dbReference type="InterPro" id="IPR002637">
    <property type="entry name" value="RdgB/HAM1"/>
</dbReference>
<comment type="catalytic activity">
    <reaction evidence="10">
        <text>ITP + H2O = IMP + diphosphate + H(+)</text>
        <dbReference type="Rhea" id="RHEA:29399"/>
        <dbReference type="ChEBI" id="CHEBI:15377"/>
        <dbReference type="ChEBI" id="CHEBI:15378"/>
        <dbReference type="ChEBI" id="CHEBI:33019"/>
        <dbReference type="ChEBI" id="CHEBI:58053"/>
        <dbReference type="ChEBI" id="CHEBI:61402"/>
        <dbReference type="EC" id="3.6.1.66"/>
    </reaction>
</comment>
<evidence type="ECO:0000256" key="6">
    <source>
        <dbReference type="ARBA" id="ARBA00022842"/>
    </source>
</evidence>
<comment type="function">
    <text evidence="10">Pyrophosphatase that catalyzes the hydrolysis of nucleoside triphosphates to their monophosphate derivatives, with a high preference for the non-canonical purine nucleotides XTP (xanthosine triphosphate), dITP (deoxyinosine triphosphate) and ITP. Seems to function as a house-cleaning enzyme that removes non-canonical purine nucleotides from the nucleotide pool, thus preventing their incorporation into DNA/RNA and avoiding chromosomal lesions.</text>
</comment>
<keyword evidence="13" id="KW-1185">Reference proteome</keyword>
<dbReference type="RefSeq" id="WP_040199426.1">
    <property type="nucleotide sequence ID" value="NZ_CP010311.1"/>
</dbReference>
<evidence type="ECO:0000256" key="5">
    <source>
        <dbReference type="ARBA" id="ARBA00022801"/>
    </source>
</evidence>
<proteinExistence type="inferred from homology"/>
<dbReference type="GO" id="GO:0009146">
    <property type="term" value="P:purine nucleoside triphosphate catabolic process"/>
    <property type="evidence" value="ECO:0007669"/>
    <property type="project" value="UniProtKB-UniRule"/>
</dbReference>
<dbReference type="InterPro" id="IPR029001">
    <property type="entry name" value="ITPase-like_fam"/>
</dbReference>
<keyword evidence="6 10" id="KW-0460">Magnesium</keyword>
<dbReference type="NCBIfam" id="TIGR00042">
    <property type="entry name" value="RdgB/HAM1 family non-canonical purine NTP pyrophosphatase"/>
    <property type="match status" value="1"/>
</dbReference>
<comment type="catalytic activity">
    <reaction evidence="9 10">
        <text>XTP + H2O = XMP + diphosphate + H(+)</text>
        <dbReference type="Rhea" id="RHEA:28610"/>
        <dbReference type="ChEBI" id="CHEBI:15377"/>
        <dbReference type="ChEBI" id="CHEBI:15378"/>
        <dbReference type="ChEBI" id="CHEBI:33019"/>
        <dbReference type="ChEBI" id="CHEBI:57464"/>
        <dbReference type="ChEBI" id="CHEBI:61314"/>
        <dbReference type="EC" id="3.6.1.66"/>
    </reaction>
</comment>
<evidence type="ECO:0000256" key="3">
    <source>
        <dbReference type="ARBA" id="ARBA00022723"/>
    </source>
</evidence>
<comment type="caution">
    <text evidence="10">Lacks conserved residue(s) required for the propagation of feature annotation.</text>
</comment>
<evidence type="ECO:0000256" key="10">
    <source>
        <dbReference type="HAMAP-Rule" id="MF_01405"/>
    </source>
</evidence>
<name>A0A0B5FQW8_9BACT</name>
<organism evidence="12 13">
    <name type="scientific">Geoalkalibacter subterraneus</name>
    <dbReference type="NCBI Taxonomy" id="483547"/>
    <lineage>
        <taxon>Bacteria</taxon>
        <taxon>Pseudomonadati</taxon>
        <taxon>Thermodesulfobacteriota</taxon>
        <taxon>Desulfuromonadia</taxon>
        <taxon>Desulfuromonadales</taxon>
        <taxon>Geoalkalibacteraceae</taxon>
        <taxon>Geoalkalibacter</taxon>
    </lineage>
</organism>